<organism evidence="7 8">
    <name type="scientific">Mya arenaria</name>
    <name type="common">Soft-shell clam</name>
    <dbReference type="NCBI Taxonomy" id="6604"/>
    <lineage>
        <taxon>Eukaryota</taxon>
        <taxon>Metazoa</taxon>
        <taxon>Spiralia</taxon>
        <taxon>Lophotrochozoa</taxon>
        <taxon>Mollusca</taxon>
        <taxon>Bivalvia</taxon>
        <taxon>Autobranchia</taxon>
        <taxon>Heteroconchia</taxon>
        <taxon>Euheterodonta</taxon>
        <taxon>Imparidentia</taxon>
        <taxon>Neoheterodontei</taxon>
        <taxon>Myida</taxon>
        <taxon>Myoidea</taxon>
        <taxon>Myidae</taxon>
        <taxon>Mya</taxon>
    </lineage>
</organism>
<dbReference type="PANTHER" id="PTHR24034:SF209">
    <property type="entry name" value="EGF-LIKE DOMAIN-CONTAINING PROTEIN"/>
    <property type="match status" value="1"/>
</dbReference>
<proteinExistence type="predicted"/>
<feature type="non-terminal residue" evidence="7">
    <location>
        <position position="1"/>
    </location>
</feature>
<keyword evidence="2" id="KW-0732">Signal</keyword>
<dbReference type="InterPro" id="IPR001881">
    <property type="entry name" value="EGF-like_Ca-bd_dom"/>
</dbReference>
<evidence type="ECO:0000256" key="5">
    <source>
        <dbReference type="PROSITE-ProRule" id="PRU00076"/>
    </source>
</evidence>
<evidence type="ECO:0000256" key="1">
    <source>
        <dbReference type="ARBA" id="ARBA00022536"/>
    </source>
</evidence>
<keyword evidence="1 5" id="KW-0245">EGF-like domain</keyword>
<gene>
    <name evidence="7" type="ORF">MAR_019396</name>
</gene>
<dbReference type="SUPFAM" id="SSF57196">
    <property type="entry name" value="EGF/Laminin"/>
    <property type="match status" value="3"/>
</dbReference>
<protein>
    <submittedName>
        <fullName evidence="7">HMCN2-like protein</fullName>
    </submittedName>
</protein>
<evidence type="ECO:0000313" key="7">
    <source>
        <dbReference type="EMBL" id="WAR09438.1"/>
    </source>
</evidence>
<dbReference type="Pfam" id="PF14670">
    <property type="entry name" value="FXa_inhibition"/>
    <property type="match status" value="1"/>
</dbReference>
<name>A0ABY7EHG0_MYAAR</name>
<dbReference type="SMART" id="SM00179">
    <property type="entry name" value="EGF_CA"/>
    <property type="match status" value="3"/>
</dbReference>
<keyword evidence="8" id="KW-1185">Reference proteome</keyword>
<dbReference type="InterPro" id="IPR049883">
    <property type="entry name" value="NOTCH1_EGF-like"/>
</dbReference>
<comment type="caution">
    <text evidence="5">Lacks conserved residue(s) required for the propagation of feature annotation.</text>
</comment>
<evidence type="ECO:0000256" key="3">
    <source>
        <dbReference type="ARBA" id="ARBA00022737"/>
    </source>
</evidence>
<evidence type="ECO:0000256" key="4">
    <source>
        <dbReference type="ARBA" id="ARBA00023157"/>
    </source>
</evidence>
<dbReference type="InterPro" id="IPR000152">
    <property type="entry name" value="EGF-type_Asp/Asn_hydroxyl_site"/>
</dbReference>
<dbReference type="Proteomes" id="UP001164746">
    <property type="component" value="Chromosome 6"/>
</dbReference>
<dbReference type="CDD" id="cd00054">
    <property type="entry name" value="EGF_CA"/>
    <property type="match status" value="2"/>
</dbReference>
<dbReference type="Pfam" id="PF07645">
    <property type="entry name" value="EGF_CA"/>
    <property type="match status" value="2"/>
</dbReference>
<dbReference type="PROSITE" id="PS00010">
    <property type="entry name" value="ASX_HYDROXYL"/>
    <property type="match status" value="2"/>
</dbReference>
<dbReference type="Gene3D" id="2.10.25.10">
    <property type="entry name" value="Laminin"/>
    <property type="match status" value="2"/>
</dbReference>
<accession>A0ABY7EHG0</accession>
<dbReference type="InterPro" id="IPR000742">
    <property type="entry name" value="EGF"/>
</dbReference>
<reference evidence="7" key="1">
    <citation type="submission" date="2022-11" db="EMBL/GenBank/DDBJ databases">
        <title>Centuries of genome instability and evolution in soft-shell clam transmissible cancer (bioRxiv).</title>
        <authorList>
            <person name="Hart S.F.M."/>
            <person name="Yonemitsu M.A."/>
            <person name="Giersch R.M."/>
            <person name="Beal B.F."/>
            <person name="Arriagada G."/>
            <person name="Davis B.W."/>
            <person name="Ostrander E.A."/>
            <person name="Goff S.P."/>
            <person name="Metzger M.J."/>
        </authorList>
    </citation>
    <scope>NUCLEOTIDE SEQUENCE</scope>
    <source>
        <strain evidence="7">MELC-2E11</strain>
        <tissue evidence="7">Siphon/mantle</tissue>
    </source>
</reference>
<evidence type="ECO:0000256" key="2">
    <source>
        <dbReference type="ARBA" id="ARBA00022729"/>
    </source>
</evidence>
<dbReference type="InterPro" id="IPR018097">
    <property type="entry name" value="EGF_Ca-bd_CS"/>
</dbReference>
<dbReference type="PROSITE" id="PS50026">
    <property type="entry name" value="EGF_3"/>
    <property type="match status" value="1"/>
</dbReference>
<sequence length="409" mass="45368">IDECSKDPGKCEQNCQNTVGSYVCSCIEGFSLDLTDRQSCIVVSKCNDTEKSLCQNNSQCVKQGNDSKCYCKKGFSTKENNECIGSYDCMCKDGYFLKEDKRSCEECKQGYFGSNCTSKCLCEMENTASCDTLNGNCYCLNGWAGHNCTLDVDECSSESMYTCPEHSLCFNTNGSYGCTCNNGFQKLENGTCKRCDNYHFGYGCLQTCACFENETQFSCGNLDGVCGCKPGFGRENISDACSRCTNNTYGIDCTEKCNCNLTNSANVLRLCNEANGTCICKVGWEGPSCYDDTDECKDKTICGNNGTIGCHNIKGSFICDCMRGYRLENDSCVEEQEVDLTQYTSNLTETEMVIALNTSYLICIDESVNLNVRATYQEYQQAVNKSLTVFFTNYTQAITDILIHNIQYV</sequence>
<feature type="domain" description="EGF-like" evidence="6">
    <location>
        <begin position="151"/>
        <end position="193"/>
    </location>
</feature>
<evidence type="ECO:0000259" key="6">
    <source>
        <dbReference type="PROSITE" id="PS50026"/>
    </source>
</evidence>
<dbReference type="SMART" id="SM00181">
    <property type="entry name" value="EGF"/>
    <property type="match status" value="6"/>
</dbReference>
<keyword evidence="3" id="KW-0677">Repeat</keyword>
<dbReference type="PRINTS" id="PR00011">
    <property type="entry name" value="EGFLAMININ"/>
</dbReference>
<evidence type="ECO:0000313" key="8">
    <source>
        <dbReference type="Proteomes" id="UP001164746"/>
    </source>
</evidence>
<dbReference type="PANTHER" id="PTHR24034">
    <property type="entry name" value="EGF-LIKE DOMAIN-CONTAINING PROTEIN"/>
    <property type="match status" value="1"/>
</dbReference>
<dbReference type="PROSITE" id="PS01186">
    <property type="entry name" value="EGF_2"/>
    <property type="match status" value="2"/>
</dbReference>
<dbReference type="InterPro" id="IPR050751">
    <property type="entry name" value="ECM_structural_protein"/>
</dbReference>
<dbReference type="EMBL" id="CP111017">
    <property type="protein sequence ID" value="WAR09438.1"/>
    <property type="molecule type" value="Genomic_DNA"/>
</dbReference>
<dbReference type="PROSITE" id="PS01187">
    <property type="entry name" value="EGF_CA"/>
    <property type="match status" value="2"/>
</dbReference>
<dbReference type="Gene3D" id="2.170.300.10">
    <property type="entry name" value="Tie2 ligand-binding domain superfamily"/>
    <property type="match status" value="2"/>
</dbReference>
<keyword evidence="4" id="KW-1015">Disulfide bond</keyword>